<evidence type="ECO:0000313" key="3">
    <source>
        <dbReference type="Proteomes" id="UP000193560"/>
    </source>
</evidence>
<dbReference type="AlphaFoldDB" id="A0A1X2ISW5"/>
<dbReference type="InterPro" id="IPR024875">
    <property type="entry name" value="Protein_Lines"/>
</dbReference>
<dbReference type="InterPro" id="IPR032794">
    <property type="entry name" value="LINES_N"/>
</dbReference>
<keyword evidence="3" id="KW-1185">Reference proteome</keyword>
<protein>
    <recommendedName>
        <fullName evidence="1">Protein Lines N-terminal domain-containing protein</fullName>
    </recommendedName>
</protein>
<dbReference type="Proteomes" id="UP000193560">
    <property type="component" value="Unassembled WGS sequence"/>
</dbReference>
<sequence length="329" mass="37857">MVKVLSMEVWIPRIIDFWRHSHITVIRRSLELVHRWMIKRGEHQNNMEMILKLREYIHLCKATLSRPQLALLQDHDRTDFFYQSVWDTSSPCLLTIDRECLNLLIQITVASISDMLRHQSDSKNLSLASQLDVALQQSMMTFQDTLSSTRSILDFIFSICGSNDQVMVSLQIDILSIYLYLEQQNDNAASSSSPLSSSPALSRTLAPLLSRINPHTIFIYFLERTGMDYELVVDLLMSDETDMLLFLTRYLKYVERHTQEFVQAVDQVLGDADDDSEDEDEENSGIHSVMGLLYQVSAVLQSDIFPYNASVLARRISSVLERLKQAIVE</sequence>
<gene>
    <name evidence="2" type="ORF">BCR42DRAFT_195733</name>
</gene>
<evidence type="ECO:0000259" key="1">
    <source>
        <dbReference type="Pfam" id="PF14694"/>
    </source>
</evidence>
<dbReference type="OrthoDB" id="8251209at2759"/>
<dbReference type="EMBL" id="MCGE01000005">
    <property type="protein sequence ID" value="ORZ21584.1"/>
    <property type="molecule type" value="Genomic_DNA"/>
</dbReference>
<evidence type="ECO:0000313" key="2">
    <source>
        <dbReference type="EMBL" id="ORZ21584.1"/>
    </source>
</evidence>
<accession>A0A1X2ISW5</accession>
<reference evidence="2 3" key="1">
    <citation type="submission" date="2016-07" db="EMBL/GenBank/DDBJ databases">
        <title>Pervasive Adenine N6-methylation of Active Genes in Fungi.</title>
        <authorList>
            <consortium name="DOE Joint Genome Institute"/>
            <person name="Mondo S.J."/>
            <person name="Dannebaum R.O."/>
            <person name="Kuo R.C."/>
            <person name="Labutti K."/>
            <person name="Haridas S."/>
            <person name="Kuo A."/>
            <person name="Salamov A."/>
            <person name="Ahrendt S.R."/>
            <person name="Lipzen A."/>
            <person name="Sullivan W."/>
            <person name="Andreopoulos W.B."/>
            <person name="Clum A."/>
            <person name="Lindquist E."/>
            <person name="Daum C."/>
            <person name="Ramamoorthy G.K."/>
            <person name="Gryganskyi A."/>
            <person name="Culley D."/>
            <person name="Magnuson J.K."/>
            <person name="James T.Y."/>
            <person name="O'Malley M.A."/>
            <person name="Stajich J.E."/>
            <person name="Spatafora J.W."/>
            <person name="Visel A."/>
            <person name="Grigoriev I.V."/>
        </authorList>
    </citation>
    <scope>NUCLEOTIDE SEQUENCE [LARGE SCALE GENOMIC DNA]</scope>
    <source>
        <strain evidence="2 3">NRRL 1336</strain>
    </source>
</reference>
<comment type="caution">
    <text evidence="2">The sequence shown here is derived from an EMBL/GenBank/DDBJ whole genome shotgun (WGS) entry which is preliminary data.</text>
</comment>
<proteinExistence type="predicted"/>
<dbReference type="PANTHER" id="PTHR16057">
    <property type="entry name" value="WINS1, 2 PROTEIN"/>
    <property type="match status" value="1"/>
</dbReference>
<name>A0A1X2ISW5_9FUNG</name>
<dbReference type="Pfam" id="PF14694">
    <property type="entry name" value="LINES_N"/>
    <property type="match status" value="1"/>
</dbReference>
<dbReference type="PANTHER" id="PTHR16057:SF1">
    <property type="entry name" value="PROTEIN LINES HOMOLOG 1"/>
    <property type="match status" value="1"/>
</dbReference>
<feature type="domain" description="Protein Lines N-terminal" evidence="1">
    <location>
        <begin position="56"/>
        <end position="263"/>
    </location>
</feature>
<organism evidence="2 3">
    <name type="scientific">Absidia repens</name>
    <dbReference type="NCBI Taxonomy" id="90262"/>
    <lineage>
        <taxon>Eukaryota</taxon>
        <taxon>Fungi</taxon>
        <taxon>Fungi incertae sedis</taxon>
        <taxon>Mucoromycota</taxon>
        <taxon>Mucoromycotina</taxon>
        <taxon>Mucoromycetes</taxon>
        <taxon>Mucorales</taxon>
        <taxon>Cunninghamellaceae</taxon>
        <taxon>Absidia</taxon>
    </lineage>
</organism>
<dbReference type="STRING" id="90262.A0A1X2ISW5"/>